<name>A0AAX4HGJ0_9ASCO</name>
<dbReference type="PANTHER" id="PTHR21032">
    <property type="entry name" value="G PATCH DOMAIN-CONTAINING PROTEIN 11"/>
    <property type="match status" value="1"/>
</dbReference>
<dbReference type="GO" id="GO:0000776">
    <property type="term" value="C:kinetochore"/>
    <property type="evidence" value="ECO:0007669"/>
    <property type="project" value="TreeGrafter"/>
</dbReference>
<dbReference type="GeneID" id="88176178"/>
<evidence type="ECO:0000313" key="4">
    <source>
        <dbReference type="Proteomes" id="UP001338582"/>
    </source>
</evidence>
<dbReference type="Proteomes" id="UP001338582">
    <property type="component" value="Chromosome 7"/>
</dbReference>
<dbReference type="InterPro" id="IPR025239">
    <property type="entry name" value="DUF4187"/>
</dbReference>
<dbReference type="InterPro" id="IPR039249">
    <property type="entry name" value="GPATCH11"/>
</dbReference>
<feature type="domain" description="G-patch" evidence="2">
    <location>
        <begin position="64"/>
        <end position="112"/>
    </location>
</feature>
<dbReference type="SMART" id="SM01173">
    <property type="entry name" value="DUF4187"/>
    <property type="match status" value="1"/>
</dbReference>
<dbReference type="GO" id="GO:0003676">
    <property type="term" value="F:nucleic acid binding"/>
    <property type="evidence" value="ECO:0007669"/>
    <property type="project" value="InterPro"/>
</dbReference>
<protein>
    <recommendedName>
        <fullName evidence="2">G-patch domain-containing protein</fullName>
    </recommendedName>
</protein>
<sequence length="236" mass="26464">MLFPDSSDSDIDLPRKTKRFVPPKLGPQKKLALSPDDPESPEISEDELPPKPHKNTLSESILDSNSVGFKIMQKMGFSMDGRLGAKHNPNALREPLPIKKRKVNSGIVPSKTVQLQNADSAHSAAYTQSRKSALAVRESTSMIRKLQKFCFESSGDDSRLVAGEDIDLINPLWREFARKEVDPDHAPTPVDVEQLTDLLRYVRATYFYCPYCGIKFEDFDDLSLHCPGPSKEDHPI</sequence>
<dbReference type="PANTHER" id="PTHR21032:SF0">
    <property type="entry name" value="G PATCH DOMAIN-CONTAINING PROTEIN 11"/>
    <property type="match status" value="1"/>
</dbReference>
<feature type="compositionally biased region" description="Acidic residues" evidence="1">
    <location>
        <begin position="36"/>
        <end position="47"/>
    </location>
</feature>
<evidence type="ECO:0000256" key="1">
    <source>
        <dbReference type="SAM" id="MobiDB-lite"/>
    </source>
</evidence>
<feature type="region of interest" description="Disordered" evidence="1">
    <location>
        <begin position="1"/>
        <end position="60"/>
    </location>
</feature>
<dbReference type="KEGG" id="asau:88176178"/>
<evidence type="ECO:0000259" key="2">
    <source>
        <dbReference type="PROSITE" id="PS50174"/>
    </source>
</evidence>
<proteinExistence type="predicted"/>
<dbReference type="Pfam" id="PF13821">
    <property type="entry name" value="DUF4187"/>
    <property type="match status" value="1"/>
</dbReference>
<dbReference type="InterPro" id="IPR000467">
    <property type="entry name" value="G_patch_dom"/>
</dbReference>
<dbReference type="EMBL" id="CP138900">
    <property type="protein sequence ID" value="WPK27722.1"/>
    <property type="molecule type" value="Genomic_DNA"/>
</dbReference>
<gene>
    <name evidence="3" type="ORF">PUMCH_005119</name>
</gene>
<dbReference type="AlphaFoldDB" id="A0AAX4HGJ0"/>
<accession>A0AAX4HGJ0</accession>
<keyword evidence="4" id="KW-1185">Reference proteome</keyword>
<dbReference type="PROSITE" id="PS50174">
    <property type="entry name" value="G_PATCH"/>
    <property type="match status" value="1"/>
</dbReference>
<organism evidence="3 4">
    <name type="scientific">Australozyma saopauloensis</name>
    <dbReference type="NCBI Taxonomy" id="291208"/>
    <lineage>
        <taxon>Eukaryota</taxon>
        <taxon>Fungi</taxon>
        <taxon>Dikarya</taxon>
        <taxon>Ascomycota</taxon>
        <taxon>Saccharomycotina</taxon>
        <taxon>Pichiomycetes</taxon>
        <taxon>Metschnikowiaceae</taxon>
        <taxon>Australozyma</taxon>
    </lineage>
</organism>
<dbReference type="Pfam" id="PF01585">
    <property type="entry name" value="G-patch"/>
    <property type="match status" value="1"/>
</dbReference>
<reference evidence="3 4" key="1">
    <citation type="submission" date="2023-10" db="EMBL/GenBank/DDBJ databases">
        <title>Draft Genome Sequence of Candida saopaulonensis from a very Premature Infant with Sepsis.</title>
        <authorList>
            <person name="Ning Y."/>
            <person name="Dai R."/>
            <person name="Xiao M."/>
            <person name="Xu Y."/>
            <person name="Yan Q."/>
            <person name="Zhang L."/>
        </authorList>
    </citation>
    <scope>NUCLEOTIDE SEQUENCE [LARGE SCALE GENOMIC DNA]</scope>
    <source>
        <strain evidence="3 4">19XY460</strain>
    </source>
</reference>
<evidence type="ECO:0000313" key="3">
    <source>
        <dbReference type="EMBL" id="WPK27722.1"/>
    </source>
</evidence>
<dbReference type="RefSeq" id="XP_062880099.1">
    <property type="nucleotide sequence ID" value="XM_063024029.1"/>
</dbReference>